<dbReference type="EMBL" id="GBYB01012159">
    <property type="protein sequence ID" value="JAG81926.1"/>
    <property type="molecule type" value="Transcribed_RNA"/>
</dbReference>
<dbReference type="AlphaFoldDB" id="A0A0C9QCK3"/>
<evidence type="ECO:0000313" key="3">
    <source>
        <dbReference type="EMBL" id="JAG81926.1"/>
    </source>
</evidence>
<evidence type="ECO:0000313" key="6">
    <source>
        <dbReference type="RefSeq" id="XP_011308234.1"/>
    </source>
</evidence>
<dbReference type="CDD" id="cd09917">
    <property type="entry name" value="F-box_SF"/>
    <property type="match status" value="1"/>
</dbReference>
<dbReference type="Gene3D" id="1.20.1280.50">
    <property type="match status" value="1"/>
</dbReference>
<dbReference type="InterPro" id="IPR036047">
    <property type="entry name" value="F-box-like_dom_sf"/>
</dbReference>
<dbReference type="InterPro" id="IPR032675">
    <property type="entry name" value="LRR_dom_sf"/>
</dbReference>
<dbReference type="Gene3D" id="3.80.10.10">
    <property type="entry name" value="Ribonuclease Inhibitor"/>
    <property type="match status" value="2"/>
</dbReference>
<dbReference type="OrthoDB" id="7701263at2759"/>
<dbReference type="PROSITE" id="PS50181">
    <property type="entry name" value="FBOX"/>
    <property type="match status" value="1"/>
</dbReference>
<dbReference type="SUPFAM" id="SSF52047">
    <property type="entry name" value="RNI-like"/>
    <property type="match status" value="1"/>
</dbReference>
<dbReference type="RefSeq" id="XP_011308233.1">
    <property type="nucleotide sequence ID" value="XM_011309931.1"/>
</dbReference>
<feature type="domain" description="F-box" evidence="1">
    <location>
        <begin position="30"/>
        <end position="81"/>
    </location>
</feature>
<evidence type="ECO:0000259" key="1">
    <source>
        <dbReference type="PROSITE" id="PS50181"/>
    </source>
</evidence>
<dbReference type="RefSeq" id="XP_011308234.1">
    <property type="nucleotide sequence ID" value="XM_011309932.1"/>
</dbReference>
<dbReference type="PANTHER" id="PTHR13318">
    <property type="entry name" value="PARTNER OF PAIRED, ISOFORM B-RELATED"/>
    <property type="match status" value="1"/>
</dbReference>
<accession>A0A0C9QCK3</accession>
<dbReference type="GeneID" id="105269574"/>
<dbReference type="KEGG" id="fas:105269574"/>
<keyword evidence="4" id="KW-1185">Reference proteome</keyword>
<dbReference type="EMBL" id="GBYB01012158">
    <property type="protein sequence ID" value="JAG81925.1"/>
    <property type="molecule type" value="Transcribed_RNA"/>
</dbReference>
<accession>A0A9R1U4I0</accession>
<dbReference type="GO" id="GO:0019005">
    <property type="term" value="C:SCF ubiquitin ligase complex"/>
    <property type="evidence" value="ECO:0007669"/>
    <property type="project" value="TreeGrafter"/>
</dbReference>
<evidence type="ECO:0000313" key="5">
    <source>
        <dbReference type="RefSeq" id="XP_011308233.1"/>
    </source>
</evidence>
<name>A0A0C9QCK3_9HYME</name>
<reference evidence="5 6" key="2">
    <citation type="submission" date="2025-04" db="UniProtKB">
        <authorList>
            <consortium name="RefSeq"/>
        </authorList>
    </citation>
    <scope>IDENTIFICATION</scope>
    <source>
        <strain evidence="5 6">USDA-PBARC FA_bdor</strain>
        <tissue evidence="5 6">Whole organism</tissue>
    </source>
</reference>
<protein>
    <submittedName>
        <fullName evidence="2">FBXL20_0 protein</fullName>
    </submittedName>
    <submittedName>
        <fullName evidence="3">FBXL20_3 protein</fullName>
    </submittedName>
</protein>
<gene>
    <name evidence="2" type="primary">FBXL20_0</name>
    <name evidence="3" type="synonym">FBXL20_3</name>
    <name evidence="5 6" type="synonym">LOC105269574</name>
    <name evidence="3" type="ORF">g.45964</name>
    <name evidence="2" type="ORF">g.45968</name>
</gene>
<dbReference type="SMART" id="SM00256">
    <property type="entry name" value="FBOX"/>
    <property type="match status" value="1"/>
</dbReference>
<sequence length="417" mass="48955">MEWNGKYWNGVLLEEVDDEGELNYPDWKSNLTIVELPTECILKIFSYLSIPEKFSLEDVCLRWREISENGWPDVKRLFIRSTYPRFTAAEIEIIFRRCGRFLKSMRIDLEDERTNYLHFIQKYCRNLKELEIDFVQINWRTIVTLYYVDYFSRVYETCRDLRSIKILSLKSNFTDAYVMNLRCEIVETIHLTVGAHGVHFSLNLSRFRNLRCLNLERFIIEENSLGGFDRLQHLEELYFSFCNVHVSYIESIRKFKKLEKLWMNGTISEIRDDHLSMIVSHCKRLKILNVDGLRGLTDRCFRDVSQLPILEELHMMNLSRVTDDSIANMKTLKTLSCPQCPGIGNDGLKRLIQGAPNLRFLSARRTSVNKNFLTDANEAIQSRQSDVELFLDLGAEAYTWQVPTNFSSLLILEGSTK</sequence>
<dbReference type="SUPFAM" id="SSF81383">
    <property type="entry name" value="F-box domain"/>
    <property type="match status" value="1"/>
</dbReference>
<reference evidence="2" key="1">
    <citation type="submission" date="2015-01" db="EMBL/GenBank/DDBJ databases">
        <title>Transcriptome Assembly of Fopius arisanus.</title>
        <authorList>
            <person name="Geib S."/>
        </authorList>
    </citation>
    <scope>NUCLEOTIDE SEQUENCE</scope>
</reference>
<proteinExistence type="predicted"/>
<accession>A0A9R1TFV7</accession>
<dbReference type="GO" id="GO:0031146">
    <property type="term" value="P:SCF-dependent proteasomal ubiquitin-dependent protein catabolic process"/>
    <property type="evidence" value="ECO:0007669"/>
    <property type="project" value="TreeGrafter"/>
</dbReference>
<dbReference type="InterPro" id="IPR001810">
    <property type="entry name" value="F-box_dom"/>
</dbReference>
<organism evidence="2">
    <name type="scientific">Fopius arisanus</name>
    <dbReference type="NCBI Taxonomy" id="64838"/>
    <lineage>
        <taxon>Eukaryota</taxon>
        <taxon>Metazoa</taxon>
        <taxon>Ecdysozoa</taxon>
        <taxon>Arthropoda</taxon>
        <taxon>Hexapoda</taxon>
        <taxon>Insecta</taxon>
        <taxon>Pterygota</taxon>
        <taxon>Neoptera</taxon>
        <taxon>Endopterygota</taxon>
        <taxon>Hymenoptera</taxon>
        <taxon>Apocrita</taxon>
        <taxon>Ichneumonoidea</taxon>
        <taxon>Braconidae</taxon>
        <taxon>Opiinae</taxon>
        <taxon>Fopius</taxon>
    </lineage>
</organism>
<dbReference type="Pfam" id="PF12937">
    <property type="entry name" value="F-box-like"/>
    <property type="match status" value="1"/>
</dbReference>
<dbReference type="Proteomes" id="UP000694866">
    <property type="component" value="Unplaced"/>
</dbReference>
<evidence type="ECO:0000313" key="2">
    <source>
        <dbReference type="EMBL" id="JAG81925.1"/>
    </source>
</evidence>
<evidence type="ECO:0000313" key="4">
    <source>
        <dbReference type="Proteomes" id="UP000694866"/>
    </source>
</evidence>